<comment type="function">
    <text evidence="12">Cytochrome bo(3) ubiquinol terminal oxidase is the component of the aerobic respiratory chain of E.coli that predominates when cells are grown at high aeration. Has proton pump activity across the membrane in addition to electron transfer, pumping 2 protons/electron.</text>
</comment>
<evidence type="ECO:0000256" key="8">
    <source>
        <dbReference type="ARBA" id="ARBA00022982"/>
    </source>
</evidence>
<evidence type="ECO:0000256" key="9">
    <source>
        <dbReference type="ARBA" id="ARBA00022989"/>
    </source>
</evidence>
<dbReference type="InterPro" id="IPR035973">
    <property type="entry name" value="Cyt_c_oxidase_su3-like_sf"/>
</dbReference>
<evidence type="ECO:0000256" key="12">
    <source>
        <dbReference type="ARBA" id="ARBA00025694"/>
    </source>
</evidence>
<dbReference type="PANTHER" id="PTHR11403:SF2">
    <property type="entry name" value="CYTOCHROME BO(3) UBIQUINOL OXIDASE SUBUNIT 3"/>
    <property type="match status" value="1"/>
</dbReference>
<dbReference type="Proteomes" id="UP000568486">
    <property type="component" value="Unassembled WGS sequence"/>
</dbReference>
<evidence type="ECO:0000256" key="18">
    <source>
        <dbReference type="SAM" id="MobiDB-lite"/>
    </source>
</evidence>
<feature type="region of interest" description="Disordered" evidence="18">
    <location>
        <begin position="1"/>
        <end position="31"/>
    </location>
</feature>
<dbReference type="InterPro" id="IPR013833">
    <property type="entry name" value="Cyt_c_oxidase_su3_a-hlx"/>
</dbReference>
<dbReference type="CDD" id="cd02863">
    <property type="entry name" value="Ubiquinol_oxidase_III"/>
    <property type="match status" value="1"/>
</dbReference>
<evidence type="ECO:0000256" key="4">
    <source>
        <dbReference type="ARBA" id="ARBA00014687"/>
    </source>
</evidence>
<evidence type="ECO:0000256" key="3">
    <source>
        <dbReference type="ARBA" id="ARBA00011700"/>
    </source>
</evidence>
<comment type="subcellular location">
    <subcellularLocation>
        <location evidence="1 17">Cell membrane</location>
        <topology evidence="1 17">Multi-pass membrane protein</topology>
    </subcellularLocation>
</comment>
<keyword evidence="5" id="KW-0813">Transport</keyword>
<keyword evidence="9 19" id="KW-1133">Transmembrane helix</keyword>
<evidence type="ECO:0000256" key="5">
    <source>
        <dbReference type="ARBA" id="ARBA00022448"/>
    </source>
</evidence>
<evidence type="ECO:0000259" key="20">
    <source>
        <dbReference type="PROSITE" id="PS50253"/>
    </source>
</evidence>
<evidence type="ECO:0000256" key="7">
    <source>
        <dbReference type="ARBA" id="ARBA00022692"/>
    </source>
</evidence>
<keyword evidence="10" id="KW-0560">Oxidoreductase</keyword>
<dbReference type="SUPFAM" id="SSF81452">
    <property type="entry name" value="Cytochrome c oxidase subunit III-like"/>
    <property type="match status" value="1"/>
</dbReference>
<sequence>MLRRPDSDERKHFNRRSVPGRKRAPAHEDHHDAGSTTLVGFWIYLMSDCVLFSGLFATYAVLAHQFAGGPTGRELFDLNFVLIETMLLLVSSLTYGLATLSMFKKNRAGLLFWLGITFLLGAAFLAMEVYEFNHLIHEGAGPGRSAFLSAFFALVGTHGLHITSGLIWILVLSAQLLRDGLTEKNQTRVMCLSLFWHFLDIIWIGVFTLVYLLGVL</sequence>
<feature type="transmembrane region" description="Helical" evidence="19">
    <location>
        <begin position="41"/>
        <end position="66"/>
    </location>
</feature>
<dbReference type="EMBL" id="JAAVLR010000001">
    <property type="protein sequence ID" value="NKC28114.1"/>
    <property type="molecule type" value="Genomic_DNA"/>
</dbReference>
<dbReference type="InterPro" id="IPR014206">
    <property type="entry name" value="Cyt_c_ubiqinol_oxidase_su3"/>
</dbReference>
<evidence type="ECO:0000256" key="2">
    <source>
        <dbReference type="ARBA" id="ARBA00010581"/>
    </source>
</evidence>
<dbReference type="Gene3D" id="1.20.120.80">
    <property type="entry name" value="Cytochrome c oxidase, subunit III, four-helix bundle"/>
    <property type="match status" value="1"/>
</dbReference>
<evidence type="ECO:0000313" key="21">
    <source>
        <dbReference type="EMBL" id="NKC28114.1"/>
    </source>
</evidence>
<feature type="transmembrane region" description="Helical" evidence="19">
    <location>
        <begin position="78"/>
        <end position="98"/>
    </location>
</feature>
<feature type="transmembrane region" description="Helical" evidence="19">
    <location>
        <begin position="189"/>
        <end position="213"/>
    </location>
</feature>
<feature type="transmembrane region" description="Helical" evidence="19">
    <location>
        <begin position="110"/>
        <end position="130"/>
    </location>
</feature>
<dbReference type="Pfam" id="PF00510">
    <property type="entry name" value="COX3"/>
    <property type="match status" value="1"/>
</dbReference>
<proteinExistence type="inferred from homology"/>
<dbReference type="InterPro" id="IPR033946">
    <property type="entry name" value="Ubiquinol_oxase_su3_dom"/>
</dbReference>
<evidence type="ECO:0000256" key="17">
    <source>
        <dbReference type="RuleBase" id="RU003376"/>
    </source>
</evidence>
<keyword evidence="6" id="KW-1003">Cell membrane</keyword>
<dbReference type="PROSITE" id="PS50253">
    <property type="entry name" value="COX3"/>
    <property type="match status" value="1"/>
</dbReference>
<comment type="similarity">
    <text evidence="2 17">Belongs to the cytochrome c oxidase subunit 3 family.</text>
</comment>
<evidence type="ECO:0000256" key="16">
    <source>
        <dbReference type="ARBA" id="ARBA00032717"/>
    </source>
</evidence>
<dbReference type="NCBIfam" id="TIGR02842">
    <property type="entry name" value="CyoC"/>
    <property type="match status" value="1"/>
</dbReference>
<evidence type="ECO:0000256" key="14">
    <source>
        <dbReference type="ARBA" id="ARBA00031884"/>
    </source>
</evidence>
<name>A0ABX1DT75_9HYPH</name>
<comment type="caution">
    <text evidence="21">The sequence shown here is derived from an EMBL/GenBank/DDBJ whole genome shotgun (WGS) entry which is preliminary data.</text>
</comment>
<evidence type="ECO:0000256" key="10">
    <source>
        <dbReference type="ARBA" id="ARBA00023002"/>
    </source>
</evidence>
<accession>A0ABX1DT75</accession>
<organism evidence="21 22">
    <name type="scientific">Brucella ciceri</name>
    <dbReference type="NCBI Taxonomy" id="391287"/>
    <lineage>
        <taxon>Bacteria</taxon>
        <taxon>Pseudomonadati</taxon>
        <taxon>Pseudomonadota</taxon>
        <taxon>Alphaproteobacteria</taxon>
        <taxon>Hyphomicrobiales</taxon>
        <taxon>Brucellaceae</taxon>
        <taxon>Brucella/Ochrobactrum group</taxon>
        <taxon>Brucella</taxon>
    </lineage>
</organism>
<keyword evidence="7 17" id="KW-0812">Transmembrane</keyword>
<evidence type="ECO:0000256" key="15">
    <source>
        <dbReference type="ARBA" id="ARBA00032189"/>
    </source>
</evidence>
<dbReference type="InterPro" id="IPR024791">
    <property type="entry name" value="Cyt_c/ubiquinol_Oxase_su3"/>
</dbReference>
<evidence type="ECO:0000256" key="6">
    <source>
        <dbReference type="ARBA" id="ARBA00022475"/>
    </source>
</evidence>
<evidence type="ECO:0000256" key="1">
    <source>
        <dbReference type="ARBA" id="ARBA00004651"/>
    </source>
</evidence>
<feature type="compositionally biased region" description="Basic and acidic residues" evidence="18">
    <location>
        <begin position="1"/>
        <end position="11"/>
    </location>
</feature>
<protein>
    <recommendedName>
        <fullName evidence="4">Cytochrome bo(3) ubiquinol oxidase subunit 3</fullName>
    </recommendedName>
    <alternativeName>
        <fullName evidence="15">Cytochrome o ubiquinol oxidase subunit 3</fullName>
    </alternativeName>
    <alternativeName>
        <fullName evidence="13">Oxidase bo(3) subunit 3</fullName>
    </alternativeName>
    <alternativeName>
        <fullName evidence="16">Ubiquinol oxidase polypeptide III</fullName>
    </alternativeName>
    <alternativeName>
        <fullName evidence="14">Ubiquinol oxidase subunit 3</fullName>
    </alternativeName>
</protein>
<evidence type="ECO:0000256" key="19">
    <source>
        <dbReference type="SAM" id="Phobius"/>
    </source>
</evidence>
<evidence type="ECO:0000256" key="11">
    <source>
        <dbReference type="ARBA" id="ARBA00023136"/>
    </source>
</evidence>
<comment type="subunit">
    <text evidence="3">Heterooctamer of two A chains, two B chains, two C chains and two D chains.</text>
</comment>
<feature type="domain" description="Heme-copper oxidase subunit III family profile" evidence="20">
    <location>
        <begin position="39"/>
        <end position="215"/>
    </location>
</feature>
<reference evidence="21 22" key="1">
    <citation type="submission" date="2020-03" db="EMBL/GenBank/DDBJ databases">
        <title>Whole genome sequencing of clinical and environmental type strains of Ochrobactrum.</title>
        <authorList>
            <person name="Dharne M."/>
        </authorList>
    </citation>
    <scope>NUCLEOTIDE SEQUENCE [LARGE SCALE GENOMIC DNA]</scope>
    <source>
        <strain evidence="21 22">DSM 22292</strain>
    </source>
</reference>
<dbReference type="PANTHER" id="PTHR11403">
    <property type="entry name" value="CYTOCHROME C OXIDASE SUBUNIT III"/>
    <property type="match status" value="1"/>
</dbReference>
<feature type="transmembrane region" description="Helical" evidence="19">
    <location>
        <begin position="150"/>
        <end position="177"/>
    </location>
</feature>
<keyword evidence="11 19" id="KW-0472">Membrane</keyword>
<evidence type="ECO:0000313" key="22">
    <source>
        <dbReference type="Proteomes" id="UP000568486"/>
    </source>
</evidence>
<keyword evidence="8" id="KW-0249">Electron transport</keyword>
<feature type="compositionally biased region" description="Basic residues" evidence="18">
    <location>
        <begin position="12"/>
        <end position="24"/>
    </location>
</feature>
<dbReference type="InterPro" id="IPR000298">
    <property type="entry name" value="Cyt_c_oxidase-like_su3"/>
</dbReference>
<gene>
    <name evidence="21" type="primary">cyoC</name>
    <name evidence="21" type="ORF">HED52_07615</name>
</gene>
<evidence type="ECO:0000256" key="13">
    <source>
        <dbReference type="ARBA" id="ARBA00030072"/>
    </source>
</evidence>
<keyword evidence="22" id="KW-1185">Reference proteome</keyword>